<dbReference type="InterPro" id="IPR006094">
    <property type="entry name" value="Oxid_FAD_bind_N"/>
</dbReference>
<dbReference type="SUPFAM" id="SSF56176">
    <property type="entry name" value="FAD-binding/transporter-associated domain-like"/>
    <property type="match status" value="1"/>
</dbReference>
<dbReference type="InterPro" id="IPR050416">
    <property type="entry name" value="FAD-linked_Oxidoreductase"/>
</dbReference>
<dbReference type="PROSITE" id="PS51387">
    <property type="entry name" value="FAD_PCMH"/>
    <property type="match status" value="1"/>
</dbReference>
<reference evidence="7" key="1">
    <citation type="journal article" date="2020" name="Stud. Mycol.">
        <title>101 Dothideomycetes genomes: a test case for predicting lifestyles and emergence of pathogens.</title>
        <authorList>
            <person name="Haridas S."/>
            <person name="Albert R."/>
            <person name="Binder M."/>
            <person name="Bloem J."/>
            <person name="Labutti K."/>
            <person name="Salamov A."/>
            <person name="Andreopoulos B."/>
            <person name="Baker S."/>
            <person name="Barry K."/>
            <person name="Bills G."/>
            <person name="Bluhm B."/>
            <person name="Cannon C."/>
            <person name="Castanera R."/>
            <person name="Culley D."/>
            <person name="Daum C."/>
            <person name="Ezra D."/>
            <person name="Gonzalez J."/>
            <person name="Henrissat B."/>
            <person name="Kuo A."/>
            <person name="Liang C."/>
            <person name="Lipzen A."/>
            <person name="Lutzoni F."/>
            <person name="Magnuson J."/>
            <person name="Mondo S."/>
            <person name="Nolan M."/>
            <person name="Ohm R."/>
            <person name="Pangilinan J."/>
            <person name="Park H.-J."/>
            <person name="Ramirez L."/>
            <person name="Alfaro M."/>
            <person name="Sun H."/>
            <person name="Tritt A."/>
            <person name="Yoshinaga Y."/>
            <person name="Zwiers L.-H."/>
            <person name="Turgeon B."/>
            <person name="Goodwin S."/>
            <person name="Spatafora J."/>
            <person name="Crous P."/>
            <person name="Grigoriev I."/>
        </authorList>
    </citation>
    <scope>NUCLEOTIDE SEQUENCE</scope>
    <source>
        <strain evidence="7">CBS 109.77</strain>
    </source>
</reference>
<evidence type="ECO:0000256" key="1">
    <source>
        <dbReference type="ARBA" id="ARBA00005466"/>
    </source>
</evidence>
<proteinExistence type="inferred from homology"/>
<feature type="chain" id="PRO_5025383742" evidence="5">
    <location>
        <begin position="23"/>
        <end position="494"/>
    </location>
</feature>
<dbReference type="PANTHER" id="PTHR42973">
    <property type="entry name" value="BINDING OXIDOREDUCTASE, PUTATIVE (AFU_ORTHOLOGUE AFUA_1G17690)-RELATED"/>
    <property type="match status" value="1"/>
</dbReference>
<dbReference type="OrthoDB" id="2151789at2759"/>
<dbReference type="EMBL" id="MU001868">
    <property type="protein sequence ID" value="KAF2795129.1"/>
    <property type="molecule type" value="Genomic_DNA"/>
</dbReference>
<dbReference type="Proteomes" id="UP000799757">
    <property type="component" value="Unassembled WGS sequence"/>
</dbReference>
<keyword evidence="5" id="KW-0732">Signal</keyword>
<accession>A0A6A6XF46</accession>
<feature type="signal peptide" evidence="5">
    <location>
        <begin position="1"/>
        <end position="22"/>
    </location>
</feature>
<keyword evidence="2" id="KW-0285">Flavoprotein</keyword>
<comment type="similarity">
    <text evidence="1">Belongs to the oxygen-dependent FAD-linked oxidoreductase family.</text>
</comment>
<dbReference type="InterPro" id="IPR016166">
    <property type="entry name" value="FAD-bd_PCMH"/>
</dbReference>
<keyword evidence="4" id="KW-0560">Oxidoreductase</keyword>
<evidence type="ECO:0000256" key="3">
    <source>
        <dbReference type="ARBA" id="ARBA00022827"/>
    </source>
</evidence>
<name>A0A6A6XF46_9PLEO</name>
<organism evidence="7 8">
    <name type="scientific">Melanomma pulvis-pyrius CBS 109.77</name>
    <dbReference type="NCBI Taxonomy" id="1314802"/>
    <lineage>
        <taxon>Eukaryota</taxon>
        <taxon>Fungi</taxon>
        <taxon>Dikarya</taxon>
        <taxon>Ascomycota</taxon>
        <taxon>Pezizomycotina</taxon>
        <taxon>Dothideomycetes</taxon>
        <taxon>Pleosporomycetidae</taxon>
        <taxon>Pleosporales</taxon>
        <taxon>Melanommataceae</taxon>
        <taxon>Melanomma</taxon>
    </lineage>
</organism>
<dbReference type="Pfam" id="PF01565">
    <property type="entry name" value="FAD_binding_4"/>
    <property type="match status" value="1"/>
</dbReference>
<evidence type="ECO:0000313" key="8">
    <source>
        <dbReference type="Proteomes" id="UP000799757"/>
    </source>
</evidence>
<gene>
    <name evidence="7" type="ORF">K505DRAFT_302677</name>
</gene>
<evidence type="ECO:0000256" key="2">
    <source>
        <dbReference type="ARBA" id="ARBA00022630"/>
    </source>
</evidence>
<evidence type="ECO:0000256" key="4">
    <source>
        <dbReference type="ARBA" id="ARBA00023002"/>
    </source>
</evidence>
<dbReference type="GO" id="GO:0071949">
    <property type="term" value="F:FAD binding"/>
    <property type="evidence" value="ECO:0007669"/>
    <property type="project" value="InterPro"/>
</dbReference>
<feature type="domain" description="FAD-binding PCMH-type" evidence="6">
    <location>
        <begin position="59"/>
        <end position="229"/>
    </location>
</feature>
<evidence type="ECO:0000259" key="6">
    <source>
        <dbReference type="PROSITE" id="PS51387"/>
    </source>
</evidence>
<keyword evidence="8" id="KW-1185">Reference proteome</keyword>
<keyword evidence="3" id="KW-0274">FAD</keyword>
<evidence type="ECO:0000313" key="7">
    <source>
        <dbReference type="EMBL" id="KAF2795129.1"/>
    </source>
</evidence>
<dbReference type="AlphaFoldDB" id="A0A6A6XF46"/>
<sequence length="494" mass="54122">MHLLTSHHLSWIIFSTVATCKGFPTLACNLLSSVLSTSVLLPESEAYNASITSYPFLNLRLHPTCIVRPKTAQDVSTAVNLLRGTECTKFAIRGGGHNANAGFNNVEDGVTIDMQSINAVEVGKGVARVGAGALWQDVYDAVEPHNLTVLGGRIGAVGVAGFLTGGGISFFSPERGWACDAVLNFEIVLASGEIVNANATSRPDLFAALKGGQNNFGVVTRFDLKTFPHGPIWGGKIGFAPEADAALNSAYTKFKMEKYDPYAAGWITHRYNGSTKTFAPSSTLWYTRPELKPGALGLMTGVGPRVMNGMQTAYAGEMTRNYSRIVRAVPRRTIWATTTFHISPTILHRIHAVWKEIVPKVCETYAYASPAAELTFQSLPPPPRNQSHPNSFGFAPSEAPERDLVFLQVVFIFMDASATTGFENALKEFIKMFEDLTEEEGVRHKYLYLNFAAKFQDPLAGYGEERMERLRKVARKYDPNGVFQKQVVGGFKLF</sequence>
<dbReference type="PANTHER" id="PTHR42973:SF28">
    <property type="entry name" value="FAD-BINDING PCMH-TYPE DOMAIN-CONTAINING PROTEIN"/>
    <property type="match status" value="1"/>
</dbReference>
<dbReference type="InterPro" id="IPR036318">
    <property type="entry name" value="FAD-bd_PCMH-like_sf"/>
</dbReference>
<dbReference type="GO" id="GO:0016491">
    <property type="term" value="F:oxidoreductase activity"/>
    <property type="evidence" value="ECO:0007669"/>
    <property type="project" value="UniProtKB-KW"/>
</dbReference>
<evidence type="ECO:0000256" key="5">
    <source>
        <dbReference type="SAM" id="SignalP"/>
    </source>
</evidence>
<dbReference type="InterPro" id="IPR016169">
    <property type="entry name" value="FAD-bd_PCMH_sub2"/>
</dbReference>
<dbReference type="Gene3D" id="3.30.465.10">
    <property type="match status" value="1"/>
</dbReference>
<protein>
    <submittedName>
        <fullName evidence="7">FAD-binding domain-containing protein</fullName>
    </submittedName>
</protein>